<proteinExistence type="predicted"/>
<keyword evidence="5" id="KW-0406">Ion transport</keyword>
<feature type="transmembrane region" description="Helical" evidence="8">
    <location>
        <begin position="362"/>
        <end position="385"/>
    </location>
</feature>
<evidence type="ECO:0000259" key="9">
    <source>
        <dbReference type="Pfam" id="PF01699"/>
    </source>
</evidence>
<feature type="transmembrane region" description="Helical" evidence="8">
    <location>
        <begin position="85"/>
        <end position="107"/>
    </location>
</feature>
<evidence type="ECO:0000256" key="2">
    <source>
        <dbReference type="ARBA" id="ARBA00022448"/>
    </source>
</evidence>
<dbReference type="PANTHER" id="PTHR31503">
    <property type="entry name" value="VACUOLAR CALCIUM ION TRANSPORTER"/>
    <property type="match status" value="1"/>
</dbReference>
<dbReference type="GO" id="GO:0012505">
    <property type="term" value="C:endomembrane system"/>
    <property type="evidence" value="ECO:0007669"/>
    <property type="project" value="UniProtKB-SubCell"/>
</dbReference>
<dbReference type="InterPro" id="IPR004713">
    <property type="entry name" value="CaH_exchang"/>
</dbReference>
<feature type="transmembrane region" description="Helical" evidence="8">
    <location>
        <begin position="322"/>
        <end position="342"/>
    </location>
</feature>
<feature type="domain" description="Sodium/calcium exchanger membrane region" evidence="9">
    <location>
        <begin position="328"/>
        <end position="480"/>
    </location>
</feature>
<feature type="transmembrane region" description="Helical" evidence="8">
    <location>
        <begin position="176"/>
        <end position="199"/>
    </location>
</feature>
<keyword evidence="3 8" id="KW-0812">Transmembrane</keyword>
<keyword evidence="11" id="KW-1185">Reference proteome</keyword>
<dbReference type="GO" id="GO:0015369">
    <property type="term" value="F:calcium:proton antiporter activity"/>
    <property type="evidence" value="ECO:0007669"/>
    <property type="project" value="TreeGrafter"/>
</dbReference>
<keyword evidence="4 8" id="KW-1133">Transmembrane helix</keyword>
<feature type="transmembrane region" description="Helical" evidence="8">
    <location>
        <begin position="220"/>
        <end position="238"/>
    </location>
</feature>
<comment type="subcellular location">
    <subcellularLocation>
        <location evidence="1">Endomembrane system</location>
        <topology evidence="1">Multi-pass membrane protein</topology>
    </subcellularLocation>
</comment>
<accession>A0A9P3GM31</accession>
<protein>
    <submittedName>
        <fullName evidence="10">Calcium/proton exchanger-like protein</fullName>
    </submittedName>
</protein>
<feature type="domain" description="Sodium/calcium exchanger membrane region" evidence="9">
    <location>
        <begin position="117"/>
        <end position="284"/>
    </location>
</feature>
<evidence type="ECO:0000256" key="1">
    <source>
        <dbReference type="ARBA" id="ARBA00004127"/>
    </source>
</evidence>
<feature type="compositionally biased region" description="Polar residues" evidence="7">
    <location>
        <begin position="29"/>
        <end position="40"/>
    </location>
</feature>
<evidence type="ECO:0000256" key="5">
    <source>
        <dbReference type="ARBA" id="ARBA00023065"/>
    </source>
</evidence>
<evidence type="ECO:0000256" key="6">
    <source>
        <dbReference type="ARBA" id="ARBA00023136"/>
    </source>
</evidence>
<sequence length="529" mass="57898">MSNAERGYAKLDTAEPSADVIQLEDLRQHASSSEQTNHSTESSDRDGAHTPTMYEQYLSRRKQIWDRLRGKGRIVPGYGQSLKNVVLSSWINVLFVFMPFAWASHFLNDAGRWPHELTFALCFVAIIPLEKMFDWGGEQMALYLGKDLGDLVIITLNNAVEAALAIALLSKCELRLLQATIIGVVVLHLLLVPGTAFLAGGATIWEQNLHPHPTQLNHSLLAVGVLTILLPTALFASLDRGAQTIAANGTASYVGNVISDHMRDEILRMSRGLAVVLLVVYVGSRIFLHNPPGEGNAGTVAPNAPLEQKLEEKNLQIVQPEIHPLACIVLLWVTIALMSVTAEFLVESIDDVREQGNIQEEWFGLILLPIVSFSADGCIAIAYFARTVWNHIIGKETMVPSELAKGRAIDLSIQFTLFWMPFLVLLGWWIDKPMSLLFDFYEVAVVLGACFLVNYVTADSKTNWVEGLIMVAFYIMIAISAWFYVGQPELAIMLTCPGSVAAALAAGGEGEGEGGEGAVVVARAIKAFL</sequence>
<evidence type="ECO:0000256" key="7">
    <source>
        <dbReference type="SAM" id="MobiDB-lite"/>
    </source>
</evidence>
<dbReference type="InterPro" id="IPR004837">
    <property type="entry name" value="NaCa_Exmemb"/>
</dbReference>
<feature type="transmembrane region" description="Helical" evidence="8">
    <location>
        <begin position="411"/>
        <end position="430"/>
    </location>
</feature>
<evidence type="ECO:0000256" key="4">
    <source>
        <dbReference type="ARBA" id="ARBA00022989"/>
    </source>
</evidence>
<dbReference type="AlphaFoldDB" id="A0A9P3GM31"/>
<feature type="transmembrane region" description="Helical" evidence="8">
    <location>
        <begin position="436"/>
        <end position="456"/>
    </location>
</feature>
<reference evidence="10 11" key="1">
    <citation type="submission" date="2021-08" db="EMBL/GenBank/DDBJ databases">
        <title>Draft Genome Sequence of Phanerochaete sordida strain YK-624.</title>
        <authorList>
            <person name="Mori T."/>
            <person name="Dohra H."/>
            <person name="Suzuki T."/>
            <person name="Kawagishi H."/>
            <person name="Hirai H."/>
        </authorList>
    </citation>
    <scope>NUCLEOTIDE SEQUENCE [LARGE SCALE GENOMIC DNA]</scope>
    <source>
        <strain evidence="10 11">YK-624</strain>
    </source>
</reference>
<dbReference type="PANTHER" id="PTHR31503:SF20">
    <property type="entry name" value="CA(2+)_H(+) EXCHANGER, PUTATIVE (EUROFUNG)-RELATED"/>
    <property type="match status" value="1"/>
</dbReference>
<gene>
    <name evidence="10" type="ORF">PsYK624_121360</name>
</gene>
<dbReference type="OrthoDB" id="1699231at2759"/>
<evidence type="ECO:0000256" key="8">
    <source>
        <dbReference type="SAM" id="Phobius"/>
    </source>
</evidence>
<keyword evidence="6 8" id="KW-0472">Membrane</keyword>
<organism evidence="10 11">
    <name type="scientific">Phanerochaete sordida</name>
    <dbReference type="NCBI Taxonomy" id="48140"/>
    <lineage>
        <taxon>Eukaryota</taxon>
        <taxon>Fungi</taxon>
        <taxon>Dikarya</taxon>
        <taxon>Basidiomycota</taxon>
        <taxon>Agaricomycotina</taxon>
        <taxon>Agaricomycetes</taxon>
        <taxon>Polyporales</taxon>
        <taxon>Phanerochaetaceae</taxon>
        <taxon>Phanerochaete</taxon>
    </lineage>
</organism>
<feature type="region of interest" description="Disordered" evidence="7">
    <location>
        <begin position="25"/>
        <end position="50"/>
    </location>
</feature>
<dbReference type="Proteomes" id="UP000703269">
    <property type="component" value="Unassembled WGS sequence"/>
</dbReference>
<dbReference type="GO" id="GO:0000329">
    <property type="term" value="C:fungal-type vacuole membrane"/>
    <property type="evidence" value="ECO:0007669"/>
    <property type="project" value="TreeGrafter"/>
</dbReference>
<evidence type="ECO:0000313" key="10">
    <source>
        <dbReference type="EMBL" id="GJE95944.1"/>
    </source>
</evidence>
<feature type="transmembrane region" description="Helical" evidence="8">
    <location>
        <begin position="468"/>
        <end position="485"/>
    </location>
</feature>
<evidence type="ECO:0000256" key="3">
    <source>
        <dbReference type="ARBA" id="ARBA00022692"/>
    </source>
</evidence>
<feature type="transmembrane region" description="Helical" evidence="8">
    <location>
        <begin position="151"/>
        <end position="170"/>
    </location>
</feature>
<comment type="caution">
    <text evidence="10">The sequence shown here is derived from an EMBL/GenBank/DDBJ whole genome shotgun (WGS) entry which is preliminary data.</text>
</comment>
<name>A0A9P3GM31_9APHY</name>
<dbReference type="Pfam" id="PF01699">
    <property type="entry name" value="Na_Ca_ex"/>
    <property type="match status" value="2"/>
</dbReference>
<dbReference type="EMBL" id="BPQB01000054">
    <property type="protein sequence ID" value="GJE95944.1"/>
    <property type="molecule type" value="Genomic_DNA"/>
</dbReference>
<keyword evidence="2" id="KW-0813">Transport</keyword>
<evidence type="ECO:0000313" key="11">
    <source>
        <dbReference type="Proteomes" id="UP000703269"/>
    </source>
</evidence>
<dbReference type="GO" id="GO:0006874">
    <property type="term" value="P:intracellular calcium ion homeostasis"/>
    <property type="evidence" value="ECO:0007669"/>
    <property type="project" value="TreeGrafter"/>
</dbReference>